<dbReference type="Pfam" id="PF00651">
    <property type="entry name" value="BTB"/>
    <property type="match status" value="1"/>
</dbReference>
<evidence type="ECO:0000256" key="2">
    <source>
        <dbReference type="ARBA" id="ARBA00022723"/>
    </source>
</evidence>
<dbReference type="GO" id="GO:0008270">
    <property type="term" value="F:zinc ion binding"/>
    <property type="evidence" value="ECO:0007669"/>
    <property type="project" value="UniProtKB-KW"/>
</dbReference>
<dbReference type="EMBL" id="LLXH01000747">
    <property type="protein sequence ID" value="PKC63351.1"/>
    <property type="molecule type" value="Genomic_DNA"/>
</dbReference>
<dbReference type="CDD" id="cd18186">
    <property type="entry name" value="BTB_POZ_ZBTB_KLHL-like"/>
    <property type="match status" value="1"/>
</dbReference>
<dbReference type="AlphaFoldDB" id="A0A2N0RJ63"/>
<evidence type="ECO:0000256" key="1">
    <source>
        <dbReference type="ARBA" id="ARBA00004419"/>
    </source>
</evidence>
<keyword evidence="2" id="KW-0479">Metal-binding</keyword>
<dbReference type="PROSITE" id="PS50097">
    <property type="entry name" value="BTB"/>
    <property type="match status" value="1"/>
</dbReference>
<dbReference type="VEuPathDB" id="FungiDB:RhiirA1_537818"/>
<dbReference type="Proteomes" id="UP000232688">
    <property type="component" value="Unassembled WGS sequence"/>
</dbReference>
<evidence type="ECO:0000256" key="4">
    <source>
        <dbReference type="ARBA" id="ARBA00022833"/>
    </source>
</evidence>
<dbReference type="InterPro" id="IPR013783">
    <property type="entry name" value="Ig-like_fold"/>
</dbReference>
<dbReference type="GO" id="GO:0005776">
    <property type="term" value="C:autophagosome"/>
    <property type="evidence" value="ECO:0007669"/>
    <property type="project" value="UniProtKB-SubCell"/>
</dbReference>
<dbReference type="InterPro" id="IPR011333">
    <property type="entry name" value="SKP1/BTB/POZ_sf"/>
</dbReference>
<dbReference type="CDD" id="cd14947">
    <property type="entry name" value="NBR1_like"/>
    <property type="match status" value="1"/>
</dbReference>
<evidence type="ECO:0000259" key="6">
    <source>
        <dbReference type="PROSITE" id="PS50097"/>
    </source>
</evidence>
<keyword evidence="4" id="KW-0862">Zinc</keyword>
<reference evidence="7 8" key="1">
    <citation type="submission" date="2017-10" db="EMBL/GenBank/DDBJ databases">
        <title>Extensive intraspecific genome diversity in a model arbuscular mycorrhizal fungus.</title>
        <authorList>
            <person name="Chen E.C.H."/>
            <person name="Morin E."/>
            <person name="Baudet D."/>
            <person name="Noel J."/>
            <person name="Ndikumana S."/>
            <person name="Charron P."/>
            <person name="St-Onge C."/>
            <person name="Giorgi J."/>
            <person name="Grigoriev I.V."/>
            <person name="Roux C."/>
            <person name="Martin F.M."/>
            <person name="Corradi N."/>
        </authorList>
    </citation>
    <scope>NUCLEOTIDE SEQUENCE [LARGE SCALE GENOMIC DNA]</scope>
    <source>
        <strain evidence="7 8">A1</strain>
    </source>
</reference>
<dbReference type="PANTHER" id="PTHR20930">
    <property type="entry name" value="OVARIAN CARCINOMA ANTIGEN CA125-RELATED"/>
    <property type="match status" value="1"/>
</dbReference>
<dbReference type="Gene3D" id="3.30.710.10">
    <property type="entry name" value="Potassium Channel Kv1.1, Chain A"/>
    <property type="match status" value="1"/>
</dbReference>
<dbReference type="GO" id="GO:0031410">
    <property type="term" value="C:cytoplasmic vesicle"/>
    <property type="evidence" value="ECO:0007669"/>
    <property type="project" value="UniProtKB-KW"/>
</dbReference>
<dbReference type="Pfam" id="PF16158">
    <property type="entry name" value="N_BRCA1_IG"/>
    <property type="match status" value="1"/>
</dbReference>
<protein>
    <recommendedName>
        <fullName evidence="6">BTB domain-containing protein</fullName>
    </recommendedName>
</protein>
<gene>
    <name evidence="7" type="ORF">RhiirA1_537818</name>
</gene>
<proteinExistence type="predicted"/>
<dbReference type="SUPFAM" id="SSF54695">
    <property type="entry name" value="POZ domain"/>
    <property type="match status" value="1"/>
</dbReference>
<keyword evidence="5" id="KW-0968">Cytoplasmic vesicle</keyword>
<dbReference type="InterPro" id="IPR032350">
    <property type="entry name" value="Nbr1_FW"/>
</dbReference>
<organism evidence="7 8">
    <name type="scientific">Rhizophagus irregularis</name>
    <dbReference type="NCBI Taxonomy" id="588596"/>
    <lineage>
        <taxon>Eukaryota</taxon>
        <taxon>Fungi</taxon>
        <taxon>Fungi incertae sedis</taxon>
        <taxon>Mucoromycota</taxon>
        <taxon>Glomeromycotina</taxon>
        <taxon>Glomeromycetes</taxon>
        <taxon>Glomerales</taxon>
        <taxon>Glomeraceae</taxon>
        <taxon>Rhizophagus</taxon>
    </lineage>
</organism>
<feature type="domain" description="BTB" evidence="6">
    <location>
        <begin position="23"/>
        <end position="92"/>
    </location>
</feature>
<evidence type="ECO:0000256" key="3">
    <source>
        <dbReference type="ARBA" id="ARBA00022771"/>
    </source>
</evidence>
<comment type="subcellular location">
    <subcellularLocation>
        <location evidence="1">Cytoplasmic vesicle</location>
        <location evidence="1">Autophagosome</location>
    </subcellularLocation>
</comment>
<comment type="caution">
    <text evidence="7">The sequence shown here is derived from an EMBL/GenBank/DDBJ whole genome shotgun (WGS) entry which is preliminary data.</text>
</comment>
<dbReference type="PANTHER" id="PTHR20930:SF0">
    <property type="entry name" value="PROTEIN ILRUN"/>
    <property type="match status" value="1"/>
</dbReference>
<accession>A0A2N0RJ63</accession>
<evidence type="ECO:0000313" key="7">
    <source>
        <dbReference type="EMBL" id="PKC63351.1"/>
    </source>
</evidence>
<evidence type="ECO:0000256" key="5">
    <source>
        <dbReference type="ARBA" id="ARBA00023329"/>
    </source>
</evidence>
<dbReference type="VEuPathDB" id="FungiDB:RhiirFUN_017768"/>
<evidence type="ECO:0000313" key="8">
    <source>
        <dbReference type="Proteomes" id="UP000232688"/>
    </source>
</evidence>
<keyword evidence="3" id="KW-0863">Zinc-finger</keyword>
<dbReference type="FunFam" id="2.60.40.10:FF:000199">
    <property type="entry name" value="next to BRCA1 gene 1 protein-like"/>
    <property type="match status" value="1"/>
</dbReference>
<dbReference type="Gene3D" id="2.60.40.10">
    <property type="entry name" value="Immunoglobulins"/>
    <property type="match status" value="1"/>
</dbReference>
<sequence length="483" mass="55593">MDDVFMQGLSQNFLRILDDEEYYDIVIEVGDEMFRAHMVILNYRSTSLRRILSKNKKKSDENLVHIKLPNILPGIFKIILKYIYGGKLSFEDYDTSDIVKILVAAGELNLHELIAYLQTFLIETKANWMEQNFNLIYKTSFEHGPFLELQEYCNDLISRIPDKIFELLDPSSAPEKLVISLVQSNNLQMSEIQVWKNVLKWGLAQNPELPTDPATFSKDDFNILKNTLQQLIPFIKIDRLTSKEFWDNIVPYKEILPDELYMNLLKGFLNLHPDSRLNHKSKPCMTKKTVTFSLPSPSTPCYSGPSTFKVNSQEQNINKVKEVTDPLSTRIQLLPKNQNCNEEKASSNKPNELNHIRGRGFKQDITPKLFDSQFIEDVNIQDGTILAPQAKFEKTWKLSNNGRFPWPDETVLRCIDGDRMFEFNITPRIRIGSVEVGKSVDISVALQAPSDHGKHVSYWKLSDGTDNQFGSKVWCDIMVKDAD</sequence>
<name>A0A2N0RJ63_9GLOM</name>
<dbReference type="VEuPathDB" id="FungiDB:FUN_000390"/>
<dbReference type="SMART" id="SM00225">
    <property type="entry name" value="BTB"/>
    <property type="match status" value="1"/>
</dbReference>
<dbReference type="InterPro" id="IPR000210">
    <property type="entry name" value="BTB/POZ_dom"/>
</dbReference>
<reference evidence="7 8" key="2">
    <citation type="submission" date="2017-10" db="EMBL/GenBank/DDBJ databases">
        <title>Genome analyses suggest a sexual origin of heterokaryosis in a supposedly ancient asexual fungus.</title>
        <authorList>
            <person name="Corradi N."/>
            <person name="Sedzielewska K."/>
            <person name="Noel J."/>
            <person name="Charron P."/>
            <person name="Farinelli L."/>
            <person name="Marton T."/>
            <person name="Kruger M."/>
            <person name="Pelin A."/>
            <person name="Brachmann A."/>
            <person name="Corradi N."/>
        </authorList>
    </citation>
    <scope>NUCLEOTIDE SEQUENCE [LARGE SCALE GENOMIC DNA]</scope>
    <source>
        <strain evidence="7 8">A1</strain>
    </source>
</reference>